<evidence type="ECO:0000313" key="3">
    <source>
        <dbReference type="Proteomes" id="UP000823860"/>
    </source>
</evidence>
<proteinExistence type="predicted"/>
<name>A0A9D2HSJ1_9BACE</name>
<sequence>MGWNGERKRFAGLYKIGIGQELNLSWKRGKREEKETRKRGEREEKRRKKGGGIAE</sequence>
<organism evidence="2 3">
    <name type="scientific">Candidatus Bacteroides intestinavium</name>
    <dbReference type="NCBI Taxonomy" id="2838469"/>
    <lineage>
        <taxon>Bacteria</taxon>
        <taxon>Pseudomonadati</taxon>
        <taxon>Bacteroidota</taxon>
        <taxon>Bacteroidia</taxon>
        <taxon>Bacteroidales</taxon>
        <taxon>Bacteroidaceae</taxon>
        <taxon>Bacteroides</taxon>
    </lineage>
</organism>
<reference evidence="2" key="1">
    <citation type="journal article" date="2021" name="PeerJ">
        <title>Extensive microbial diversity within the chicken gut microbiome revealed by metagenomics and culture.</title>
        <authorList>
            <person name="Gilroy R."/>
            <person name="Ravi A."/>
            <person name="Getino M."/>
            <person name="Pursley I."/>
            <person name="Horton D.L."/>
            <person name="Alikhan N.F."/>
            <person name="Baker D."/>
            <person name="Gharbi K."/>
            <person name="Hall N."/>
            <person name="Watson M."/>
            <person name="Adriaenssens E.M."/>
            <person name="Foster-Nyarko E."/>
            <person name="Jarju S."/>
            <person name="Secka A."/>
            <person name="Antonio M."/>
            <person name="Oren A."/>
            <person name="Chaudhuri R.R."/>
            <person name="La Ragione R."/>
            <person name="Hildebrand F."/>
            <person name="Pallen M.J."/>
        </authorList>
    </citation>
    <scope>NUCLEOTIDE SEQUENCE</scope>
    <source>
        <strain evidence="2">ChiHecec1B25-7008</strain>
    </source>
</reference>
<dbReference type="EMBL" id="DWZE01000042">
    <property type="protein sequence ID" value="HJA82987.1"/>
    <property type="molecule type" value="Genomic_DNA"/>
</dbReference>
<dbReference type="Proteomes" id="UP000823860">
    <property type="component" value="Unassembled WGS sequence"/>
</dbReference>
<comment type="caution">
    <text evidence="2">The sequence shown here is derived from an EMBL/GenBank/DDBJ whole genome shotgun (WGS) entry which is preliminary data.</text>
</comment>
<reference evidence="2" key="2">
    <citation type="submission" date="2021-04" db="EMBL/GenBank/DDBJ databases">
        <authorList>
            <person name="Gilroy R."/>
        </authorList>
    </citation>
    <scope>NUCLEOTIDE SEQUENCE</scope>
    <source>
        <strain evidence="2">ChiHecec1B25-7008</strain>
    </source>
</reference>
<evidence type="ECO:0000313" key="2">
    <source>
        <dbReference type="EMBL" id="HJA82987.1"/>
    </source>
</evidence>
<gene>
    <name evidence="2" type="ORF">H9785_03305</name>
</gene>
<protein>
    <submittedName>
        <fullName evidence="2">Uncharacterized protein</fullName>
    </submittedName>
</protein>
<feature type="compositionally biased region" description="Basic residues" evidence="1">
    <location>
        <begin position="45"/>
        <end position="55"/>
    </location>
</feature>
<evidence type="ECO:0000256" key="1">
    <source>
        <dbReference type="SAM" id="MobiDB-lite"/>
    </source>
</evidence>
<feature type="region of interest" description="Disordered" evidence="1">
    <location>
        <begin position="27"/>
        <end position="55"/>
    </location>
</feature>
<accession>A0A9D2HSJ1</accession>
<dbReference type="AlphaFoldDB" id="A0A9D2HSJ1"/>
<feature type="compositionally biased region" description="Basic and acidic residues" evidence="1">
    <location>
        <begin position="30"/>
        <end position="44"/>
    </location>
</feature>